<sequence length="186" mass="21567">MDSTFANYEVYKSQLSPKLKPEKVATLKGDFSPTQVKRFFDKYDLLDFYPKFDKKNNKQKEGFHACLFGEKKLQSHSETKEKSYTNYTLAIRGSFDSKDYVEADFWHLLINSTIPFDYYNDMLNFYEQCIEKYPNLKQSKSLNIVGHSLGGALAQMLALSICNDNNEANINEIYTFNSHLESKKAV</sequence>
<dbReference type="EMBL" id="JRPH02000036">
    <property type="protein sequence ID" value="TLE03033.1"/>
    <property type="molecule type" value="Genomic_DNA"/>
</dbReference>
<reference evidence="2 3" key="1">
    <citation type="journal article" date="2014" name="Genome Announc.">
        <title>Draft genome sequences of eight enterohepatic helicobacter species isolated from both laboratory and wild rodents.</title>
        <authorList>
            <person name="Sheh A."/>
            <person name="Shen Z."/>
            <person name="Fox J.G."/>
        </authorList>
    </citation>
    <scope>NUCLEOTIDE SEQUENCE [LARGE SCALE GENOMIC DNA]</scope>
    <source>
        <strain evidence="2 3">Missouri</strain>
    </source>
</reference>
<proteinExistence type="predicted"/>
<dbReference type="GeneID" id="60657663"/>
<gene>
    <name evidence="2" type="ORF">LS77_009625</name>
</gene>
<feature type="domain" description="Fungal lipase-type" evidence="1">
    <location>
        <begin position="98"/>
        <end position="176"/>
    </location>
</feature>
<evidence type="ECO:0000259" key="1">
    <source>
        <dbReference type="Pfam" id="PF01764"/>
    </source>
</evidence>
<comment type="caution">
    <text evidence="2">The sequence shown here is derived from an EMBL/GenBank/DDBJ whole genome shotgun (WGS) entry which is preliminary data.</text>
</comment>
<evidence type="ECO:0000313" key="3">
    <source>
        <dbReference type="Proteomes" id="UP000029870"/>
    </source>
</evidence>
<dbReference type="InterPro" id="IPR029058">
    <property type="entry name" value="AB_hydrolase_fold"/>
</dbReference>
<evidence type="ECO:0000313" key="2">
    <source>
        <dbReference type="EMBL" id="TLE03033.1"/>
    </source>
</evidence>
<protein>
    <recommendedName>
        <fullName evidence="1">Fungal lipase-type domain-containing protein</fullName>
    </recommendedName>
</protein>
<dbReference type="Pfam" id="PF01764">
    <property type="entry name" value="Lipase_3"/>
    <property type="match status" value="1"/>
</dbReference>
<dbReference type="RefSeq" id="WP_004083847.1">
    <property type="nucleotide sequence ID" value="NZ_JAERIZ010000107.1"/>
</dbReference>
<dbReference type="Proteomes" id="UP000029870">
    <property type="component" value="Unassembled WGS sequence"/>
</dbReference>
<accession>A0A6D2C5Z6</accession>
<name>A0A6D2C5Z6_9HELI</name>
<dbReference type="AlphaFoldDB" id="A0A6D2C5Z6"/>
<dbReference type="Gene3D" id="3.40.50.1820">
    <property type="entry name" value="alpha/beta hydrolase"/>
    <property type="match status" value="1"/>
</dbReference>
<dbReference type="SUPFAM" id="SSF53474">
    <property type="entry name" value="alpha/beta-Hydrolases"/>
    <property type="match status" value="1"/>
</dbReference>
<dbReference type="GO" id="GO:0006629">
    <property type="term" value="P:lipid metabolic process"/>
    <property type="evidence" value="ECO:0007669"/>
    <property type="project" value="InterPro"/>
</dbReference>
<dbReference type="InterPro" id="IPR002921">
    <property type="entry name" value="Fungal_lipase-type"/>
</dbReference>
<organism evidence="2 3">
    <name type="scientific">Helicobacter bilis</name>
    <dbReference type="NCBI Taxonomy" id="37372"/>
    <lineage>
        <taxon>Bacteria</taxon>
        <taxon>Pseudomonadati</taxon>
        <taxon>Campylobacterota</taxon>
        <taxon>Epsilonproteobacteria</taxon>
        <taxon>Campylobacterales</taxon>
        <taxon>Helicobacteraceae</taxon>
        <taxon>Helicobacter</taxon>
    </lineage>
</organism>